<reference evidence="4" key="1">
    <citation type="submission" date="2025-08" db="UniProtKB">
        <authorList>
            <consortium name="RefSeq"/>
        </authorList>
    </citation>
    <scope>IDENTIFICATION</scope>
    <source>
        <tissue evidence="4">Gonads</tissue>
    </source>
</reference>
<evidence type="ECO:0000256" key="1">
    <source>
        <dbReference type="ARBA" id="ARBA00009112"/>
    </source>
</evidence>
<dbReference type="PANTHER" id="PTHR13526">
    <property type="entry name" value="TRANSCRIPTION FACTOR SPT20 HOMOLOG"/>
    <property type="match status" value="1"/>
</dbReference>
<dbReference type="CTD" id="39522"/>
<comment type="similarity">
    <text evidence="1">Belongs to the SPT20 family.</text>
</comment>
<dbReference type="KEGG" id="soy:115888174"/>
<dbReference type="Pfam" id="PF12090">
    <property type="entry name" value="Spt20_SEP"/>
    <property type="match status" value="1"/>
</dbReference>
<evidence type="ECO:0000313" key="3">
    <source>
        <dbReference type="Proteomes" id="UP000504635"/>
    </source>
</evidence>
<evidence type="ECO:0000259" key="2">
    <source>
        <dbReference type="Pfam" id="PF12090"/>
    </source>
</evidence>
<name>A0A6J2YLA0_SITOR</name>
<protein>
    <submittedName>
        <fullName evidence="4">Transcription factor SPT20 homolog</fullName>
    </submittedName>
</protein>
<dbReference type="InParanoid" id="A0A6J2YLA0"/>
<evidence type="ECO:0000313" key="4">
    <source>
        <dbReference type="RefSeq" id="XP_030763650.1"/>
    </source>
</evidence>
<dbReference type="InterPro" id="IPR046468">
    <property type="entry name" value="Spt20-like_SEP"/>
</dbReference>
<accession>A0A6J2YLA0</accession>
<dbReference type="AlphaFoldDB" id="A0A6J2YLA0"/>
<dbReference type="GO" id="GO:0000124">
    <property type="term" value="C:SAGA complex"/>
    <property type="evidence" value="ECO:0007669"/>
    <property type="project" value="InterPro"/>
</dbReference>
<dbReference type="InterPro" id="IPR021950">
    <property type="entry name" value="Spt20"/>
</dbReference>
<keyword evidence="3" id="KW-1185">Reference proteome</keyword>
<dbReference type="GeneID" id="115888174"/>
<dbReference type="GO" id="GO:0003712">
    <property type="term" value="F:transcription coregulator activity"/>
    <property type="evidence" value="ECO:0007669"/>
    <property type="project" value="InterPro"/>
</dbReference>
<dbReference type="Proteomes" id="UP000504635">
    <property type="component" value="Unplaced"/>
</dbReference>
<organism evidence="3 4">
    <name type="scientific">Sitophilus oryzae</name>
    <name type="common">Rice weevil</name>
    <name type="synonym">Curculio oryzae</name>
    <dbReference type="NCBI Taxonomy" id="7048"/>
    <lineage>
        <taxon>Eukaryota</taxon>
        <taxon>Metazoa</taxon>
        <taxon>Ecdysozoa</taxon>
        <taxon>Arthropoda</taxon>
        <taxon>Hexapoda</taxon>
        <taxon>Insecta</taxon>
        <taxon>Pterygota</taxon>
        <taxon>Neoptera</taxon>
        <taxon>Endopterygota</taxon>
        <taxon>Coleoptera</taxon>
        <taxon>Polyphaga</taxon>
        <taxon>Cucujiformia</taxon>
        <taxon>Curculionidae</taxon>
        <taxon>Dryophthorinae</taxon>
        <taxon>Sitophilus</taxon>
    </lineage>
</organism>
<dbReference type="OrthoDB" id="1932706at2759"/>
<sequence>MMQSREAACDEGEYAVKRRKALQAAASSVSYPTGSTQGPNQRFERKKYRCNIFKELQKLFDEDEESFSSGSGNESVQYKSLILEELVKRDRLNTIIINLYPQEKGYSIAFRTRDRTMCLKGDTEDMVETTPKPYGDWGLLRYLSSEELPPHLLDVLEQFQFLFYSGCVIAEVRDYRQISYSNICYTHHILLRPTYKTLLADINNLTKDRTDFSSDDKAALESELLLAHTPDLCLESDPHIENELAEVCNRKYIWNDSPCRKIAKKCPQATINTKRKLDQSIWDLDLFEYTRAKKRAKSEAQSVVHSSRAPLNKVTPEYKTVIPVPSLECPSIAPPTQPLVINQFWPIAWPEETQDCSLHLMEEYTLETDMPSKDKDNPRVYHIKLSIYRRPADLEYIGEMYLDRDHKKDSAGQNGVSCRFSLASRSNTNRYIEQFTEIFTEGGRKKILPRLQQGSARLGMHAVGRSTAQPYSREHMERIHQALLQGRLTGLNGVSPGLQQQLQMPHPVQVATVQKPQQLTAEGQEVNKFGNYVQIQAAANVKQLAAQQQQKLNALNNSAMRLPRKTTINNVAGGTRVLNHGNLSQSVPQTVTLTSVNNSRVNFLSEVQQPQTVTLSVESGGHINCALPIKQVVQNDALNAAGPSQLAQLVSSGTTKYTTIPVKQQVVNQRLLSVSSSSNGGNNSTLSAMLHGTPAADVPGIVSPNASPLFLEKLGGNSGQSIFAPATPKIPQQAQFVVQSPKGNAVISPMSSPPPQTSGILNLAQFQVIVSGSVPGGGGAPTGLLVSLPPGVATQTQSLATQGSQQVVQGDALSTAGPSQLAHLVSSGNTKNISQQSLRANSGSQTIQLAQGNTQFQLFSPLQRSNNCQTNLPNQANITSRALQRTPVTIKISPNTNPRNLEAMQQYQFYMNRSNSVGNKPRRSSEEQS</sequence>
<feature type="domain" description="Spt20-like SEP" evidence="2">
    <location>
        <begin position="92"/>
        <end position="241"/>
    </location>
</feature>
<proteinExistence type="inferred from homology"/>
<dbReference type="RefSeq" id="XP_030763650.1">
    <property type="nucleotide sequence ID" value="XM_030907790.1"/>
</dbReference>
<gene>
    <name evidence="4" type="primary">LOC115888174</name>
</gene>
<dbReference type="PANTHER" id="PTHR13526:SF8">
    <property type="entry name" value="TRANSCRIPTION FACTOR SPT20 HOMOLOG"/>
    <property type="match status" value="1"/>
</dbReference>
<dbReference type="GO" id="GO:0006357">
    <property type="term" value="P:regulation of transcription by RNA polymerase II"/>
    <property type="evidence" value="ECO:0007669"/>
    <property type="project" value="TreeGrafter"/>
</dbReference>